<organism evidence="2 3">
    <name type="scientific">Sorangium cellulosum</name>
    <name type="common">Polyangium cellulosum</name>
    <dbReference type="NCBI Taxonomy" id="56"/>
    <lineage>
        <taxon>Bacteria</taxon>
        <taxon>Pseudomonadati</taxon>
        <taxon>Myxococcota</taxon>
        <taxon>Polyangia</taxon>
        <taxon>Polyangiales</taxon>
        <taxon>Polyangiaceae</taxon>
        <taxon>Sorangium</taxon>
    </lineage>
</organism>
<dbReference type="InterPro" id="IPR032710">
    <property type="entry name" value="NTF2-like_dom_sf"/>
</dbReference>
<dbReference type="SUPFAM" id="SSF54427">
    <property type="entry name" value="NTF2-like"/>
    <property type="match status" value="1"/>
</dbReference>
<accession>A0A2L0EHT7</accession>
<dbReference type="Gene3D" id="3.10.450.50">
    <property type="match status" value="1"/>
</dbReference>
<name>A0A2L0EHT7_SORCE</name>
<evidence type="ECO:0000259" key="1">
    <source>
        <dbReference type="Pfam" id="PF13474"/>
    </source>
</evidence>
<evidence type="ECO:0000313" key="3">
    <source>
        <dbReference type="Proteomes" id="UP000238348"/>
    </source>
</evidence>
<dbReference type="EMBL" id="CP012673">
    <property type="protein sequence ID" value="AUX38847.1"/>
    <property type="molecule type" value="Genomic_DNA"/>
</dbReference>
<dbReference type="InterPro" id="IPR037401">
    <property type="entry name" value="SnoaL-like"/>
</dbReference>
<dbReference type="Pfam" id="PF13474">
    <property type="entry name" value="SnoaL_3"/>
    <property type="match status" value="1"/>
</dbReference>
<dbReference type="RefSeq" id="WP_159396540.1">
    <property type="nucleotide sequence ID" value="NZ_CP012673.1"/>
</dbReference>
<gene>
    <name evidence="2" type="ORF">SOCE26_002270</name>
</gene>
<reference evidence="2 3" key="1">
    <citation type="submission" date="2015-09" db="EMBL/GenBank/DDBJ databases">
        <title>Sorangium comparison.</title>
        <authorList>
            <person name="Zaburannyi N."/>
            <person name="Bunk B."/>
            <person name="Overmann J."/>
            <person name="Mueller R."/>
        </authorList>
    </citation>
    <scope>NUCLEOTIDE SEQUENCE [LARGE SCALE GENOMIC DNA]</scope>
    <source>
        <strain evidence="2 3">So ce26</strain>
    </source>
</reference>
<dbReference type="AlphaFoldDB" id="A0A2L0EHT7"/>
<feature type="domain" description="SnoaL-like" evidence="1">
    <location>
        <begin position="49"/>
        <end position="160"/>
    </location>
</feature>
<protein>
    <recommendedName>
        <fullName evidence="1">SnoaL-like domain-containing protein</fullName>
    </recommendedName>
</protein>
<dbReference type="Proteomes" id="UP000238348">
    <property type="component" value="Chromosome"/>
</dbReference>
<dbReference type="PROSITE" id="PS51257">
    <property type="entry name" value="PROKAR_LIPOPROTEIN"/>
    <property type="match status" value="1"/>
</dbReference>
<proteinExistence type="predicted"/>
<evidence type="ECO:0000313" key="2">
    <source>
        <dbReference type="EMBL" id="AUX38847.1"/>
    </source>
</evidence>
<sequence>MKSNLGVMATTTLAVVRTFLSASILVSVGGCAPDEADGLAEEAAAATVDIYTRMTAKDAAGFLRYRPDGGFSEFTPSSKELERLDLGFFVDFFNSDNQVNLRAVDVEAQAFGDVAVVTATRVGYIAAPDVSNPVEARYALTMVWSKIDGELKLRHLHYSPLPSSR</sequence>